<gene>
    <name evidence="1" type="ORF">H9642_03890</name>
</gene>
<dbReference type="Proteomes" id="UP000611945">
    <property type="component" value="Unassembled WGS sequence"/>
</dbReference>
<accession>A0ABR8TL33</accession>
<dbReference type="RefSeq" id="WP_251835080.1">
    <property type="nucleotide sequence ID" value="NZ_JACSQG010000001.1"/>
</dbReference>
<dbReference type="InterPro" id="IPR049457">
    <property type="entry name" value="Emfourin"/>
</dbReference>
<evidence type="ECO:0000313" key="2">
    <source>
        <dbReference type="Proteomes" id="UP000611945"/>
    </source>
</evidence>
<reference evidence="1 2" key="1">
    <citation type="submission" date="2020-08" db="EMBL/GenBank/DDBJ databases">
        <title>A Genomic Blueprint of the Chicken Gut Microbiome.</title>
        <authorList>
            <person name="Gilroy R."/>
            <person name="Ravi A."/>
            <person name="Getino M."/>
            <person name="Pursley I."/>
            <person name="Horton D.L."/>
            <person name="Alikhan N.-F."/>
            <person name="Baker D."/>
            <person name="Gharbi K."/>
            <person name="Hall N."/>
            <person name="Watson M."/>
            <person name="Adriaenssens E.M."/>
            <person name="Foster-Nyarko E."/>
            <person name="Jarju S."/>
            <person name="Secka A."/>
            <person name="Antonio M."/>
            <person name="Oren A."/>
            <person name="Chaudhuri R."/>
            <person name="La Ragione R.M."/>
            <person name="Hildebrand F."/>
            <person name="Pallen M.J."/>
        </authorList>
    </citation>
    <scope>NUCLEOTIDE SEQUENCE [LARGE SCALE GENOMIC DNA]</scope>
    <source>
        <strain evidence="1 2">Sa2CUA2</strain>
    </source>
</reference>
<organism evidence="1 2">
    <name type="scientific">Serpens gallinarum</name>
    <dbReference type="NCBI Taxonomy" id="2763075"/>
    <lineage>
        <taxon>Bacteria</taxon>
        <taxon>Pseudomonadati</taxon>
        <taxon>Pseudomonadota</taxon>
        <taxon>Gammaproteobacteria</taxon>
        <taxon>Pseudomonadales</taxon>
        <taxon>Pseudomonadaceae</taxon>
        <taxon>Pseudomonas</taxon>
    </lineage>
</organism>
<name>A0ABR8TL33_9PSED</name>
<proteinExistence type="predicted"/>
<dbReference type="Pfam" id="PF20242">
    <property type="entry name" value="Emfourin"/>
    <property type="match status" value="1"/>
</dbReference>
<dbReference type="EMBL" id="JACSQG010000001">
    <property type="protein sequence ID" value="MBD7976324.1"/>
    <property type="molecule type" value="Genomic_DNA"/>
</dbReference>
<sequence>MIELPSLRRVSSLYLSREGGVAYLPGRRQRCTIDLADCPPDEREAICQVVKDAAPQAVATEQAGRGDQRYFLIELSFTDDEPEPLSFSVPEQDAPEELLRLWNSRSS</sequence>
<evidence type="ECO:0000313" key="1">
    <source>
        <dbReference type="EMBL" id="MBD7976324.1"/>
    </source>
</evidence>
<protein>
    <submittedName>
        <fullName evidence="1">Uncharacterized protein</fullName>
    </submittedName>
</protein>
<keyword evidence="2" id="KW-1185">Reference proteome</keyword>
<comment type="caution">
    <text evidence="1">The sequence shown here is derived from an EMBL/GenBank/DDBJ whole genome shotgun (WGS) entry which is preliminary data.</text>
</comment>